<gene>
    <name evidence="2" type="ORF">ZEAMMB73_Zm00001d007063</name>
</gene>
<dbReference type="AlphaFoldDB" id="A0A1D6F2L3"/>
<name>A0A1D6F2L3_MAIZE</name>
<dbReference type="EMBL" id="CM007648">
    <property type="protein sequence ID" value="ONM25672.1"/>
    <property type="molecule type" value="Genomic_DNA"/>
</dbReference>
<accession>A0A1D6F2L3</accession>
<feature type="region of interest" description="Disordered" evidence="1">
    <location>
        <begin position="1"/>
        <end position="31"/>
    </location>
</feature>
<protein>
    <submittedName>
        <fullName evidence="2">Uncharacterized protein</fullName>
    </submittedName>
</protein>
<sequence length="154" mass="17074">MCPSTRRFAPRRQLPTTTEIQRRKRDNLAARNKGKVVPLLRCPTPRVTLNPSPVWHAVPALLEPEVAPARPPLLSTTTASRLSRTHRDLHNHLGFTLKLPPKILDATSNTATYDLLGAERARGDPRLLGGILAETNDDECESRRPLLLRTPASA</sequence>
<proteinExistence type="predicted"/>
<dbReference type="PaxDb" id="4577-GRMZM2G452930_P01"/>
<organism evidence="2">
    <name type="scientific">Zea mays</name>
    <name type="common">Maize</name>
    <dbReference type="NCBI Taxonomy" id="4577"/>
    <lineage>
        <taxon>Eukaryota</taxon>
        <taxon>Viridiplantae</taxon>
        <taxon>Streptophyta</taxon>
        <taxon>Embryophyta</taxon>
        <taxon>Tracheophyta</taxon>
        <taxon>Spermatophyta</taxon>
        <taxon>Magnoliopsida</taxon>
        <taxon>Liliopsida</taxon>
        <taxon>Poales</taxon>
        <taxon>Poaceae</taxon>
        <taxon>PACMAD clade</taxon>
        <taxon>Panicoideae</taxon>
        <taxon>Andropogonodae</taxon>
        <taxon>Andropogoneae</taxon>
        <taxon>Tripsacinae</taxon>
        <taxon>Zea</taxon>
    </lineage>
</organism>
<evidence type="ECO:0000313" key="2">
    <source>
        <dbReference type="EMBL" id="ONM25672.1"/>
    </source>
</evidence>
<reference evidence="2" key="1">
    <citation type="submission" date="2015-12" db="EMBL/GenBank/DDBJ databases">
        <title>Update maize B73 reference genome by single molecule sequencing technologies.</title>
        <authorList>
            <consortium name="Maize Genome Sequencing Project"/>
            <person name="Ware D."/>
        </authorList>
    </citation>
    <scope>NUCLEOTIDE SEQUENCE [LARGE SCALE GENOMIC DNA]</scope>
    <source>
        <tissue evidence="2">Seedling</tissue>
    </source>
</reference>
<dbReference type="InParanoid" id="A0A1D6F2L3"/>
<evidence type="ECO:0000256" key="1">
    <source>
        <dbReference type="SAM" id="MobiDB-lite"/>
    </source>
</evidence>